<dbReference type="Proteomes" id="UP000230750">
    <property type="component" value="Unassembled WGS sequence"/>
</dbReference>
<evidence type="ECO:0000259" key="5">
    <source>
        <dbReference type="PROSITE" id="PS50025"/>
    </source>
</evidence>
<dbReference type="EMBL" id="MRZV01000853">
    <property type="protein sequence ID" value="PIK43396.1"/>
    <property type="molecule type" value="Genomic_DNA"/>
</dbReference>
<dbReference type="SMART" id="SM00282">
    <property type="entry name" value="LamG"/>
    <property type="match status" value="2"/>
</dbReference>
<dbReference type="PROSITE" id="PS50026">
    <property type="entry name" value="EGF_3"/>
    <property type="match status" value="1"/>
</dbReference>
<dbReference type="Gene3D" id="2.60.120.200">
    <property type="match status" value="2"/>
</dbReference>
<gene>
    <name evidence="7" type="ORF">BSL78_19755</name>
</gene>
<feature type="domain" description="Laminin G" evidence="5">
    <location>
        <begin position="40"/>
        <end position="215"/>
    </location>
</feature>
<dbReference type="InterPro" id="IPR013320">
    <property type="entry name" value="ConA-like_dom_sf"/>
</dbReference>
<feature type="domain" description="EGF-like" evidence="6">
    <location>
        <begin position="218"/>
        <end position="255"/>
    </location>
</feature>
<reference evidence="7 8" key="1">
    <citation type="journal article" date="2017" name="PLoS Biol.">
        <title>The sea cucumber genome provides insights into morphological evolution and visceral regeneration.</title>
        <authorList>
            <person name="Zhang X."/>
            <person name="Sun L."/>
            <person name="Yuan J."/>
            <person name="Sun Y."/>
            <person name="Gao Y."/>
            <person name="Zhang L."/>
            <person name="Li S."/>
            <person name="Dai H."/>
            <person name="Hamel J.F."/>
            <person name="Liu C."/>
            <person name="Yu Y."/>
            <person name="Liu S."/>
            <person name="Lin W."/>
            <person name="Guo K."/>
            <person name="Jin S."/>
            <person name="Xu P."/>
            <person name="Storey K.B."/>
            <person name="Huan P."/>
            <person name="Zhang T."/>
            <person name="Zhou Y."/>
            <person name="Zhang J."/>
            <person name="Lin C."/>
            <person name="Li X."/>
            <person name="Xing L."/>
            <person name="Huo D."/>
            <person name="Sun M."/>
            <person name="Wang L."/>
            <person name="Mercier A."/>
            <person name="Li F."/>
            <person name="Yang H."/>
            <person name="Xiang J."/>
        </authorList>
    </citation>
    <scope>NUCLEOTIDE SEQUENCE [LARGE SCALE GENOMIC DNA]</scope>
    <source>
        <strain evidence="7">Shaxun</strain>
        <tissue evidence="7">Muscle</tissue>
    </source>
</reference>
<evidence type="ECO:0000256" key="4">
    <source>
        <dbReference type="SAM" id="MobiDB-lite"/>
    </source>
</evidence>
<dbReference type="InterPro" id="IPR050372">
    <property type="entry name" value="Neurexin-related_CASP"/>
</dbReference>
<feature type="compositionally biased region" description="Acidic residues" evidence="4">
    <location>
        <begin position="564"/>
        <end position="573"/>
    </location>
</feature>
<dbReference type="SUPFAM" id="SSF49899">
    <property type="entry name" value="Concanavalin A-like lectins/glucanases"/>
    <property type="match status" value="2"/>
</dbReference>
<dbReference type="InterPro" id="IPR001791">
    <property type="entry name" value="Laminin_G"/>
</dbReference>
<dbReference type="PANTHER" id="PTHR15036">
    <property type="entry name" value="PIKACHURIN-LIKE PROTEIN"/>
    <property type="match status" value="1"/>
</dbReference>
<keyword evidence="1 3" id="KW-1015">Disulfide bond</keyword>
<feature type="disulfide bond" evidence="3">
    <location>
        <begin position="188"/>
        <end position="215"/>
    </location>
</feature>
<keyword evidence="8" id="KW-1185">Reference proteome</keyword>
<dbReference type="OrthoDB" id="6275838at2759"/>
<evidence type="ECO:0000256" key="3">
    <source>
        <dbReference type="PROSITE-ProRule" id="PRU00122"/>
    </source>
</evidence>
<dbReference type="AlphaFoldDB" id="A0A2G8K5V4"/>
<evidence type="ECO:0000256" key="1">
    <source>
        <dbReference type="ARBA" id="ARBA00023157"/>
    </source>
</evidence>
<feature type="domain" description="Laminin G" evidence="5">
    <location>
        <begin position="259"/>
        <end position="438"/>
    </location>
</feature>
<feature type="region of interest" description="Disordered" evidence="4">
    <location>
        <begin position="472"/>
        <end position="509"/>
    </location>
</feature>
<evidence type="ECO:0000313" key="8">
    <source>
        <dbReference type="Proteomes" id="UP000230750"/>
    </source>
</evidence>
<comment type="caution">
    <text evidence="2">Lacks conserved residue(s) required for the propagation of feature annotation.</text>
</comment>
<evidence type="ECO:0000259" key="6">
    <source>
        <dbReference type="PROSITE" id="PS50026"/>
    </source>
</evidence>
<organism evidence="7 8">
    <name type="scientific">Stichopus japonicus</name>
    <name type="common">Sea cucumber</name>
    <dbReference type="NCBI Taxonomy" id="307972"/>
    <lineage>
        <taxon>Eukaryota</taxon>
        <taxon>Metazoa</taxon>
        <taxon>Echinodermata</taxon>
        <taxon>Eleutherozoa</taxon>
        <taxon>Echinozoa</taxon>
        <taxon>Holothuroidea</taxon>
        <taxon>Aspidochirotacea</taxon>
        <taxon>Aspidochirotida</taxon>
        <taxon>Stichopodidae</taxon>
        <taxon>Apostichopus</taxon>
    </lineage>
</organism>
<sequence>MEQFVYNSKYYFELAEKYSVSSIMVTASFEDDIPPRPVVSPFTFQTKEVFVSLQTPSTYPRLTFFFHFKTTEPEGLIFFDRGIGQDFIAVELLAGRLHYVFNRGSGSTSIQDSTMHPLNDNKWHEVWIFRNSRDRDLLMVDGIAAADRAAEGASNIDLTENLRVGGMLESDYGSLPVMVQSRTGYQGCFGSLEINYEHQDLSAEKAKNDQLKEGCTELSTFCNEDVCDNGGLCLAGWEAVTCDCSATSFTGKNCSESSITFAFGAAGGLISLSLPEDQWMTTDRDEISMGFVTTSEDAVLMRIDSADSDDYIEMEIVKGKLVVVYNFGTEDIPIKATSVIINNGEYHVVHFFRKGANATLQIDNNAPQHAYPRGRQAQHFNKQQIINIGGRGLTSRRRKRRAVERSFEGQLSGISYNEIRPLDIAAAGDPRITIQGDVRQTDLVLDETWPSRAPNRIGTTLITTVETLPEFSTDNDLREVSKLPTVSSPPGSSNENPPSERVGPPKKNPLIMPTADGIHEVDGRNIFITTSGCITDDDEGCTDHHYHQIASFHQTLHPGHLPEDDCGSDDEDCTTGSGSPDTGKDKNDNFTFTTTTNIPVKTKPKSPTADEGVTEDVKKNDTVKGSGGGWTF</sequence>
<evidence type="ECO:0000313" key="7">
    <source>
        <dbReference type="EMBL" id="PIK43396.1"/>
    </source>
</evidence>
<dbReference type="InterPro" id="IPR000742">
    <property type="entry name" value="EGF"/>
</dbReference>
<dbReference type="STRING" id="307972.A0A2G8K5V4"/>
<keyword evidence="2" id="KW-0245">EGF-like domain</keyword>
<evidence type="ECO:0000256" key="2">
    <source>
        <dbReference type="PROSITE-ProRule" id="PRU00076"/>
    </source>
</evidence>
<dbReference type="Pfam" id="PF02210">
    <property type="entry name" value="Laminin_G_2"/>
    <property type="match status" value="2"/>
</dbReference>
<dbReference type="PANTHER" id="PTHR15036:SF89">
    <property type="entry name" value="NEUREXIN 1, ISOFORM F"/>
    <property type="match status" value="1"/>
</dbReference>
<feature type="compositionally biased region" description="Low complexity" evidence="4">
    <location>
        <begin position="488"/>
        <end position="500"/>
    </location>
</feature>
<proteinExistence type="predicted"/>
<dbReference type="Gene3D" id="2.10.25.10">
    <property type="entry name" value="Laminin"/>
    <property type="match status" value="1"/>
</dbReference>
<protein>
    <submittedName>
        <fullName evidence="7">Putative neurexin-3 isoform X2</fullName>
    </submittedName>
</protein>
<dbReference type="CDD" id="cd00110">
    <property type="entry name" value="LamG"/>
    <property type="match status" value="2"/>
</dbReference>
<feature type="compositionally biased region" description="Low complexity" evidence="4">
    <location>
        <begin position="589"/>
        <end position="601"/>
    </location>
</feature>
<name>A0A2G8K5V4_STIJA</name>
<accession>A0A2G8K5V4</accession>
<feature type="region of interest" description="Disordered" evidence="4">
    <location>
        <begin position="560"/>
        <end position="632"/>
    </location>
</feature>
<dbReference type="PROSITE" id="PS50025">
    <property type="entry name" value="LAM_G_DOMAIN"/>
    <property type="match status" value="2"/>
</dbReference>
<comment type="caution">
    <text evidence="7">The sequence shown here is derived from an EMBL/GenBank/DDBJ whole genome shotgun (WGS) entry which is preliminary data.</text>
</comment>